<keyword evidence="1" id="KW-1133">Transmembrane helix</keyword>
<feature type="transmembrane region" description="Helical" evidence="1">
    <location>
        <begin position="42"/>
        <end position="65"/>
    </location>
</feature>
<evidence type="ECO:0000313" key="2">
    <source>
        <dbReference type="EMBL" id="TDD93735.1"/>
    </source>
</evidence>
<comment type="caution">
    <text evidence="2">The sequence shown here is derived from an EMBL/GenBank/DDBJ whole genome shotgun (WGS) entry which is preliminary data.</text>
</comment>
<accession>A0A4R5C462</accession>
<keyword evidence="3" id="KW-1185">Reference proteome</keyword>
<dbReference type="RefSeq" id="WP_132009750.1">
    <property type="nucleotide sequence ID" value="NZ_SMFK01000023.1"/>
</dbReference>
<evidence type="ECO:0000313" key="3">
    <source>
        <dbReference type="Proteomes" id="UP000295479"/>
    </source>
</evidence>
<dbReference type="Proteomes" id="UP000295479">
    <property type="component" value="Unassembled WGS sequence"/>
</dbReference>
<organism evidence="2 3">
    <name type="scientific">Flavobacterium cellulosilyticum</name>
    <dbReference type="NCBI Taxonomy" id="2541731"/>
    <lineage>
        <taxon>Bacteria</taxon>
        <taxon>Pseudomonadati</taxon>
        <taxon>Bacteroidota</taxon>
        <taxon>Flavobacteriia</taxon>
        <taxon>Flavobacteriales</taxon>
        <taxon>Flavobacteriaceae</taxon>
        <taxon>Flavobacterium</taxon>
    </lineage>
</organism>
<proteinExistence type="predicted"/>
<protein>
    <submittedName>
        <fullName evidence="2">Uncharacterized protein</fullName>
    </submittedName>
</protein>
<reference evidence="2 3" key="1">
    <citation type="submission" date="2019-03" db="EMBL/GenBank/DDBJ databases">
        <title>Flavobacterium AR-3-4 sp. nov. isolated from arctic soil.</title>
        <authorList>
            <person name="Chaudhary D.K."/>
        </authorList>
    </citation>
    <scope>NUCLEOTIDE SEQUENCE [LARGE SCALE GENOMIC DNA]</scope>
    <source>
        <strain evidence="2 3">AR-3-4</strain>
    </source>
</reference>
<evidence type="ECO:0000256" key="1">
    <source>
        <dbReference type="SAM" id="Phobius"/>
    </source>
</evidence>
<gene>
    <name evidence="2" type="ORF">E0F76_18450</name>
</gene>
<feature type="transmembrane region" description="Helical" evidence="1">
    <location>
        <begin position="77"/>
        <end position="96"/>
    </location>
</feature>
<keyword evidence="1" id="KW-0812">Transmembrane</keyword>
<keyword evidence="1" id="KW-0472">Membrane</keyword>
<dbReference type="OrthoDB" id="9879572at2"/>
<name>A0A4R5C462_9FLAO</name>
<sequence length="159" mass="18676">MAKKVKSKFIIIETDKKIPEKSKKKDEFYNYKYWRDIQRNQLGISANLYFVFSSAIFGFELNFLITNKGKLNCPENIILSFSLIAILISLFFYTIFTDNRLKDFRNTAQLINDGKSNDEIKEATKSAGEKTWSYYNRQRYSVFIGFVISLIGFSIYLFN</sequence>
<feature type="transmembrane region" description="Helical" evidence="1">
    <location>
        <begin position="140"/>
        <end position="158"/>
    </location>
</feature>
<dbReference type="AlphaFoldDB" id="A0A4R5C462"/>
<dbReference type="EMBL" id="SMFK01000023">
    <property type="protein sequence ID" value="TDD93735.1"/>
    <property type="molecule type" value="Genomic_DNA"/>
</dbReference>